<sequence length="2026" mass="227262">MKRTIYRLLFFCLLLVSFSNVKATDERYAAAALHGNQLAPDSTSMVMDTVYFNPGLKPLQTTYFVRNLITFQIDETYRNTIPDEFTVQIKFVVHYIRDDNGTAVPEVSEEKTLTIGYSKFTAYDGKMVYVDKDWYKAEVEITDITALNGNLSDFRDALMLTNEILVSREYNFTCTDNSIKNIFTNTTTVSTKGELNVYWQPERAADEYDLEWTYIDDLALPEYQTDSGYNIKKIFTNNATRVSISRENYNIPLLYETSGLLFCRVRAVQVKPGGQRIESVWSSDYSTGLGSYSFIGLDSSLNWQASTSFAEEGKRKSVVQYFDGSLKSRQTVTKDNTTDTTVIAETLYDHQGRPVIQVMPSPSLSSIIKYTPGFNTLNGAEYRKDEYDGLLQDTCYCQVGAPAMDINSGASNYYSPSNPLGTNGYHKYIPDAKGFVFAETQYTPDNTGRISAQGGVGDTFRIGNKHTTNYTYGAADQEELDALFGTEVGNNSHYFKNTVRDANGQVCISYADMHGRTIATALAGKSAVLVDTLESNKSNLVVKKLLDSNSNVIKGTKIESSKGLQVTKAGLHRFVYSLLPDSISINTCDNASICYDCIYDLKITITEDCNDSSKADQEPIVISRSNYKLDVNCDPIANFPAVDTTVYLYQGSYMVTKTLTVNKKAMDYYLNDVFMVRNTCHTLEQTIQEQQALMASKLSCAQVEELTSEETIKQQMLADVTPPYGQYANPDNIDNYSVFWPHPYPRPNWNTVNAPYNNENGVGENPDPRNLSPDDFSAAFKDSWAETLLLLHPEYDKYTRYISLAQSNAWDKQFGSTETFQDAVSKGYLNPGDFSTHPTGTLFNANATYADPLFTTYVNSGSVAGRYKNMMQASLLNVGTDPNNNSISIWSMATIMIRCNGADQSCLLQYSPIGNAFNLNADCSGDLDMAWKYFREMYLQKKRDIMAAILSDAENGRYLSDVARNHHLIFYDPTLVPAPSMPANVQSGQDSLNIYISRNCESYATQWMSDLGGCYDIADLAVIIPQLVQVCKEGGDIDHLMGASTVKPGSTNTYRSFEDVLKAYDASRYNSKCNVYLISGPAPYDQQPVYTNKPVFQKPDDCECTTISGLYNQYQEAGQDSSFAAYLYRTTGTQMSQNDLDVLRMACNGQINCNYLSTPVYLPPALQCGVKDVCVNCDRFDGLYKQYMTDFPDAAPSVASDDSLQIEKNKLFERFMNTQLGFGKTTAEYLSFRQQCGFADNSTDSLMSWYNTYKKYGHTPHPDASGADTTNWKIDFGGWNYTVGVPLGEMIKNGVLALPGYYADTLKKGLIDFDYINDTLCIDSAGFTWETRLKMPDSVITPNGYGASWWLWLYTQKPDPGNMLMVISSINGQGVAVCTHQSQANQNCANVNVPGVHMNDWRVVKFVFRGRDFKYYIDDTLQTQRTLDAPMTKLYGFSLDEYSRKGQVDYIRIYKPDSTMIFDEEFNDPLKLATHGDESYCSSCGERFANYFNQRNGSELSVAAIDSIYYHAFNFHISECDEPATLCGKSEPVFTQDAPWAQGTPCADSTQFGTATGVLIHEAYSDSLLNSFTDRYLAKCLSARYHENFTLYQEISEFHYTLYYYDQAGNLVKTIPPAGVDVSKLGWARAWSDSVTIARRNKQKLTPNHALPTQYRYNTLNQVMAQQSPDGGMSEFWYDRLGRLTISRNARQKGAGANEDNRLYSYTRYDSLGRITEVGQVSNTAANGAMTEVISRNQPILDNWLATLQNRRGQITNTVYDLPYPGFTGVGDPRQIITQKNLRNRVSYTTLSDTGTSNAYNQGTFYTYDILGNVDYLLQDYGSSGFAPTANVMNKNDNRWKKTGYQYDLISGKVNMVMYQQGWSDGLYHRYSYDAENRLTLAETSRDSLVWEKDARYEYYRHGPLARVTLGDQQVQGIDYAYTLQGWLKGINSTGGTDSFDMGGDGHNGSLAQFTARDAFGLTLNYFGNDYTAINGQPFPGYSAFLPAGAYRPLYNGNISSSSVYQKKFDYYNSPGGPLDLLQLQV</sequence>
<evidence type="ECO:0000313" key="2">
    <source>
        <dbReference type="EMBL" id="AEV99206.1"/>
    </source>
</evidence>
<dbReference type="PANTHER" id="PTHR32305:SF15">
    <property type="entry name" value="PROTEIN RHSA-RELATED"/>
    <property type="match status" value="1"/>
</dbReference>
<keyword evidence="1" id="KW-0732">Signal</keyword>
<dbReference type="Proteomes" id="UP000005438">
    <property type="component" value="Chromosome"/>
</dbReference>
<evidence type="ECO:0000256" key="1">
    <source>
        <dbReference type="SAM" id="SignalP"/>
    </source>
</evidence>
<organism evidence="2 3">
    <name type="scientific">Niastella koreensis (strain DSM 17620 / KACC 11465 / NBRC 106392 / GR20-10)</name>
    <dbReference type="NCBI Taxonomy" id="700598"/>
    <lineage>
        <taxon>Bacteria</taxon>
        <taxon>Pseudomonadati</taxon>
        <taxon>Bacteroidota</taxon>
        <taxon>Chitinophagia</taxon>
        <taxon>Chitinophagales</taxon>
        <taxon>Chitinophagaceae</taxon>
        <taxon>Niastella</taxon>
    </lineage>
</organism>
<dbReference type="EMBL" id="CP003178">
    <property type="protein sequence ID" value="AEV99206.1"/>
    <property type="molecule type" value="Genomic_DNA"/>
</dbReference>
<feature type="chain" id="PRO_5003516455" evidence="1">
    <location>
        <begin position="24"/>
        <end position="2026"/>
    </location>
</feature>
<dbReference type="RefSeq" id="WP_014219120.1">
    <property type="nucleotide sequence ID" value="NC_016609.1"/>
</dbReference>
<dbReference type="OrthoDB" id="2972467at2"/>
<proteinExistence type="predicted"/>
<dbReference type="PATRIC" id="fig|700598.3.peg.2951"/>
<evidence type="ECO:0000313" key="3">
    <source>
        <dbReference type="Proteomes" id="UP000005438"/>
    </source>
</evidence>
<dbReference type="Gene3D" id="2.180.10.10">
    <property type="entry name" value="RHS repeat-associated core"/>
    <property type="match status" value="1"/>
</dbReference>
<dbReference type="InterPro" id="IPR050708">
    <property type="entry name" value="T6SS_VgrG/RHS"/>
</dbReference>
<protein>
    <submittedName>
        <fullName evidence="2">YD repeat protein</fullName>
    </submittedName>
</protein>
<dbReference type="KEGG" id="nko:Niako_2873"/>
<dbReference type="PANTHER" id="PTHR32305">
    <property type="match status" value="1"/>
</dbReference>
<gene>
    <name evidence="2" type="ordered locus">Niako_2873</name>
</gene>
<dbReference type="STRING" id="700598.Niako_2873"/>
<name>G8TAM6_NIAKG</name>
<dbReference type="HOGENOM" id="CLU_233480_0_0_10"/>
<feature type="signal peptide" evidence="1">
    <location>
        <begin position="1"/>
        <end position="23"/>
    </location>
</feature>
<dbReference type="eggNOG" id="COG3209">
    <property type="taxonomic scope" value="Bacteria"/>
</dbReference>
<accession>G8TAM6</accession>
<reference evidence="2 3" key="1">
    <citation type="submission" date="2011-12" db="EMBL/GenBank/DDBJ databases">
        <title>The complete genome of Niastella koreensis GR20-10.</title>
        <authorList>
            <consortium name="US DOE Joint Genome Institute (JGI-PGF)"/>
            <person name="Lucas S."/>
            <person name="Han J."/>
            <person name="Lapidus A."/>
            <person name="Bruce D."/>
            <person name="Goodwin L."/>
            <person name="Pitluck S."/>
            <person name="Peters L."/>
            <person name="Kyrpides N."/>
            <person name="Mavromatis K."/>
            <person name="Ivanova N."/>
            <person name="Mikhailova N."/>
            <person name="Davenport K."/>
            <person name="Saunders E."/>
            <person name="Detter J.C."/>
            <person name="Tapia R."/>
            <person name="Han C."/>
            <person name="Land M."/>
            <person name="Hauser L."/>
            <person name="Markowitz V."/>
            <person name="Cheng J.-F."/>
            <person name="Hugenholtz P."/>
            <person name="Woyke T."/>
            <person name="Wu D."/>
            <person name="Tindall B."/>
            <person name="Pomrenke H."/>
            <person name="Brambilla E."/>
            <person name="Klenk H.-P."/>
            <person name="Eisen J.A."/>
        </authorList>
    </citation>
    <scope>NUCLEOTIDE SEQUENCE [LARGE SCALE GENOMIC DNA]</scope>
    <source>
        <strain evidence="3">DSM 17620 / KACC 11465 / NBRC 106392 / GR20-10</strain>
    </source>
</reference>